<keyword evidence="5" id="KW-1185">Reference proteome</keyword>
<dbReference type="InterPro" id="IPR031325">
    <property type="entry name" value="RHS_repeat"/>
</dbReference>
<dbReference type="PROSITE" id="PS50817">
    <property type="entry name" value="INTEIN_N_TER"/>
    <property type="match status" value="1"/>
</dbReference>
<dbReference type="InterPro" id="IPR036844">
    <property type="entry name" value="Hint_dom_sf"/>
</dbReference>
<organism evidence="4 5">
    <name type="scientific">Streptomyces wuyuanensis</name>
    <dbReference type="NCBI Taxonomy" id="1196353"/>
    <lineage>
        <taxon>Bacteria</taxon>
        <taxon>Bacillati</taxon>
        <taxon>Actinomycetota</taxon>
        <taxon>Actinomycetes</taxon>
        <taxon>Kitasatosporales</taxon>
        <taxon>Streptomycetaceae</taxon>
        <taxon>Streptomyces</taxon>
    </lineage>
</organism>
<feature type="region of interest" description="Disordered" evidence="2">
    <location>
        <begin position="1"/>
        <end position="29"/>
    </location>
</feature>
<reference evidence="5" key="1">
    <citation type="submission" date="2016-10" db="EMBL/GenBank/DDBJ databases">
        <authorList>
            <person name="Varghese N."/>
            <person name="Submissions S."/>
        </authorList>
    </citation>
    <scope>NUCLEOTIDE SEQUENCE [LARGE SCALE GENOMIC DNA]</scope>
    <source>
        <strain evidence="5">CGMCC 4.7042</strain>
    </source>
</reference>
<feature type="region of interest" description="Disordered" evidence="2">
    <location>
        <begin position="335"/>
        <end position="363"/>
    </location>
</feature>
<feature type="region of interest" description="Disordered" evidence="2">
    <location>
        <begin position="1802"/>
        <end position="1849"/>
    </location>
</feature>
<keyword evidence="1" id="KW-0677">Repeat</keyword>
<dbReference type="InterPro" id="IPR003587">
    <property type="entry name" value="Hint_dom_N"/>
</dbReference>
<dbReference type="InterPro" id="IPR030934">
    <property type="entry name" value="Intein_C"/>
</dbReference>
<dbReference type="STRING" id="1196353.SAMN05444921_113147"/>
<dbReference type="NCBIfam" id="TIGR03696">
    <property type="entry name" value="Rhs_assc_core"/>
    <property type="match status" value="1"/>
</dbReference>
<dbReference type="SUPFAM" id="SSF51294">
    <property type="entry name" value="Hedgehog/intein (Hint) domain"/>
    <property type="match status" value="1"/>
</dbReference>
<evidence type="ECO:0000256" key="2">
    <source>
        <dbReference type="SAM" id="MobiDB-lite"/>
    </source>
</evidence>
<evidence type="ECO:0000313" key="5">
    <source>
        <dbReference type="Proteomes" id="UP000199063"/>
    </source>
</evidence>
<gene>
    <name evidence="4" type="ORF">SAMN05444921_113147</name>
</gene>
<dbReference type="NCBIfam" id="TIGR01643">
    <property type="entry name" value="YD_repeat_2x"/>
    <property type="match status" value="2"/>
</dbReference>
<dbReference type="PROSITE" id="PS50818">
    <property type="entry name" value="INTEIN_C_TER"/>
    <property type="match status" value="1"/>
</dbReference>
<dbReference type="Proteomes" id="UP000199063">
    <property type="component" value="Unassembled WGS sequence"/>
</dbReference>
<dbReference type="PANTHER" id="PTHR32305">
    <property type="match status" value="1"/>
</dbReference>
<feature type="domain" description="GIY-YIG" evidence="3">
    <location>
        <begin position="2131"/>
        <end position="2216"/>
    </location>
</feature>
<dbReference type="Pfam" id="PF07591">
    <property type="entry name" value="PT-HINT"/>
    <property type="match status" value="1"/>
</dbReference>
<dbReference type="SMART" id="SM00306">
    <property type="entry name" value="HintN"/>
    <property type="match status" value="1"/>
</dbReference>
<proteinExistence type="predicted"/>
<dbReference type="InterPro" id="IPR006530">
    <property type="entry name" value="YD"/>
</dbReference>
<evidence type="ECO:0000256" key="1">
    <source>
        <dbReference type="ARBA" id="ARBA00022737"/>
    </source>
</evidence>
<evidence type="ECO:0000313" key="4">
    <source>
        <dbReference type="EMBL" id="SDM79682.1"/>
    </source>
</evidence>
<dbReference type="EMBL" id="FNHI01000013">
    <property type="protein sequence ID" value="SDM79682.1"/>
    <property type="molecule type" value="Genomic_DNA"/>
</dbReference>
<dbReference type="GO" id="GO:0016539">
    <property type="term" value="P:intein-mediated protein splicing"/>
    <property type="evidence" value="ECO:0007669"/>
    <property type="project" value="InterPro"/>
</dbReference>
<dbReference type="InterPro" id="IPR056823">
    <property type="entry name" value="TEN-like_YD-shell"/>
</dbReference>
<dbReference type="InterPro" id="IPR000305">
    <property type="entry name" value="GIY-YIG_endonuc"/>
</dbReference>
<name>A0A1G9W546_9ACTN</name>
<dbReference type="Gene3D" id="2.170.16.10">
    <property type="entry name" value="Hedgehog/Intein (Hint) domain"/>
    <property type="match status" value="1"/>
</dbReference>
<dbReference type="Gene3D" id="2.180.10.10">
    <property type="entry name" value="RHS repeat-associated core"/>
    <property type="match status" value="2"/>
</dbReference>
<dbReference type="PROSITE" id="PS50164">
    <property type="entry name" value="GIY_YIG"/>
    <property type="match status" value="1"/>
</dbReference>
<dbReference type="InterPro" id="IPR050708">
    <property type="entry name" value="T6SS_VgrG/RHS"/>
</dbReference>
<dbReference type="Pfam" id="PF05593">
    <property type="entry name" value="RHS_repeat"/>
    <property type="match status" value="2"/>
</dbReference>
<dbReference type="Pfam" id="PF25023">
    <property type="entry name" value="TEN_YD-shell"/>
    <property type="match status" value="1"/>
</dbReference>
<dbReference type="CDD" id="cd00081">
    <property type="entry name" value="Hint"/>
    <property type="match status" value="1"/>
</dbReference>
<sequence>MKLPRLKQPPTVAVKQMAPGGTKWRGDRAKWKAPKVTWPAPGTATVDVRASGAASAPKRAGALPVALRATASKTRVAAHSPGKVKVTVASRDVARKAGVDGILLSLSPTDAASARGEAQVQVDYKSFRGAYGGDWAARLRLVQMPACVLTTPAKPVCRIGKPLATRNDTKTGTLSAAVTLPGSGSKAARTAPAPMGAAVLAATADDSGPTGNYKATSLQPSGSWSHGGSTGAFSWSYPIGVPSVPGGLQPKISLGYNSQSVDGRTAASNNQPSWVGDGWDWEPGYIERRYKPCNDDKTGGTNTTKVGDLCWYNNNAILSLGGKNTELVYDSTKGWHPASDSGEKVEKLTGASNPDKGTAGVDGVGEHWKITTTDGTQYFFGLNKLPGWSDNGTAADDPVTNSTWTVPVFGNQSGEPCYNSSFAAAWCQQAWRWQLDYVVDPRGNAEAYYWKTEANNYGRNVSETTGASTLTPYIRGGYLDHIDYGLRSNSVYSAKAMAQVWFGVSERCLTTCGTFDATNAKNWPDVPFDQYCKDGSTECKDQYSPTFWSRKRLTGITTKVLTGGVHKDVDAWVLKQGFPPSGDGVSTPMWLESITRTGKAGGTAGLPAVTFTGVQKPNRVDSLGDGLAPFVRLRMSQITTETGGSIGIDYLDPECTAPSLPPTDASNSTRCYPVKWAYEGETAKQDWFNSYVVQRVIEGDNLAATPDTVIEYAYVGGAEWSKSTDEFTKPEDRTYSVARGYYQVQTRKGAGTEPKTFSEARYFRGIDGAAVENSANVAVTDREQFAGWLRESATYNGNGGALVSATSYTPWRSAKTAARSRTAAELPDLEAYYTGTAAEETRTTVTGGGTRTTKVTRGFDSYGMVSEVSEHGDITKSGDEKCTTTQYARNTNAAVWILNTVSRTETVAAACGTTVSRPGDIIDDIRAYYDGGALGAAPTKALVTKTDRINGSGNGYDVTTSVPRTCGLTQDQYCFDQYGRSLATADAYGKVTSTAFTPASGEVATTAVVINPLGHKTTTVVDPLRGQPVKVTDANSKVTSTAYDALGRVTKVWTPTRSAVTYPSAPNYSFDYLVRKDGPVVVTTRVLDHNSEYQTSYAFYDGLLRPRQTQAKAPDNAGRLLTEVFYNTRGEAWLDSGTYFATGAPEAVLVTGQETQYPASTETIFDGVGRPTAVITKRFGDETKRTTSSYAGDVTTITPPEGGTTTTTVVDALGRTTQVRQHTGAEPPTQSISYTYNKHGRLETVTDPSGAKWTYTYDVRGRQTRTDDPDKGATVTTYDHGDRVTDAQSVARGITLHTDYDPLGRPTALKKGTTTLSAWTYDTVAKGQLTAATRYIDGNAYINEITEYGDLYQPAATKFIVPASEGPLAGTYEWFNFFTDNTGQLTETEHPEMGGLPAESVTSAYNTAGLLDSVYAGSDPIISSSTYDHYGRNVRAEYGEFGRHLFVTNEFDDHTSNLTRTYTDREVAPQRVEDTRYTYDPAGNITQIATAYGQDATRTTDTQCFTLDALRRITEAWTNTGEECAETPSAAVVGGQDAYWTTYTYDAIGNRKAETQHKTASGPTADTIRTYADPEAGKHNLPKVTQTGTDPHDETYTYDGAGNTTMRKIGTNAAQTLDWDDEGHLKSVTQGTNVSSYLYDVEGQRLIRKDSTGTTLYLPGGNELHMDKVGLVTGTRYYGSIAMRTGGKLTFTLTDHHNTTTTQITADATQAITRRKTTIFGAPRGTQPTAWTGDKTFVGGTKDKDTGLTHLGAREYDPMIGRFISVDPIMVLTESQQIHPYTYSANNPVIFSDPSGLALACGRGGDECPDDGDPMPEGPNDDGNGLNHGDTPGSDGPAPGSNGSGGLGEEIGYDFNEDGYISFWPGVDVPASWDKARVYIQAFYDKIDLLCHYGPEVCGDPEYPLFSHVTNSAKGGGCLAAVGKDCGGDLAHLGWSAMVQASGAFMAGTVASEGPAGGPVGWRWGKQGNCTKCFLAGTDVLMANGTTKDIEKIEVGDEVLAANPLTGEAGKREVTDLIVTEDDKHFNELTISTPDGSKKLTATHEHPFWSPSEKQWIEASKLKPGMTLRTDRGATVTIEGNRPYTKHARTYNLTVDGLHTYYVLAGEIPVLVHNAKCGPGTLPGTRFDVPTEPGVYTIHLNDGTKYVGSSTTSIRERVNKSMRSKHAVRKAGYTADDVVNVTYFTLPHGTDGVAIRRMEQTMMEGVKERGWTLLNRRDPEIQVPFGGYLP</sequence>
<accession>A0A1G9W546</accession>
<dbReference type="InterPro" id="IPR006141">
    <property type="entry name" value="Intein_N"/>
</dbReference>
<evidence type="ECO:0000259" key="3">
    <source>
        <dbReference type="PROSITE" id="PS50164"/>
    </source>
</evidence>
<dbReference type="InterPro" id="IPR022385">
    <property type="entry name" value="Rhs_assc_core"/>
</dbReference>
<dbReference type="PANTHER" id="PTHR32305:SF17">
    <property type="entry name" value="TRNA NUCLEASE WAPA"/>
    <property type="match status" value="1"/>
</dbReference>
<protein>
    <submittedName>
        <fullName evidence="4">Intein C-terminal splicing region/RHS repeat-associated core domain-containing protein</fullName>
    </submittedName>
</protein>